<dbReference type="InterPro" id="IPR006176">
    <property type="entry name" value="3-OHacyl-CoA_DH_NAD-bd"/>
</dbReference>
<sequence>MASSSQPQTIALIGLGTIGLSFAALHLGYSNANLRLYDVREDLDQHISSLLPVYLESTKRKGASSLPVEELIATGRLSICSSIEEACSTATIVQEQGPDRVEFKKANWASVVKWAPAEAHLWSSTSGIPASKQAEDLDDKSRVLVVHPWNPPHIMPLIEVVPSPDTHPERTQFAMDYFKNLGSGHRPVWIKKETQGFVGNRLAFALFREACHLVADDVVSVEDLDTIMESSLGPRWAAAGPFKSYNCAGGAGGIGAFMQNLAGTMDGCWDDAGTLSFKDKSTEASSSEHESFAEARHWTDKISRQTEEAYGRPTAETLAERDTNLQRVIEAQTKK</sequence>
<dbReference type="Pfam" id="PF00725">
    <property type="entry name" value="3HCDH"/>
    <property type="match status" value="1"/>
</dbReference>
<name>A0A9P5H850_9HYPO</name>
<dbReference type="Pfam" id="PF02737">
    <property type="entry name" value="3HCDH_N"/>
    <property type="match status" value="1"/>
</dbReference>
<keyword evidence="4" id="KW-0963">Cytoplasm</keyword>
<organism evidence="14 15">
    <name type="scientific">Cylindrodendrum hubeiense</name>
    <dbReference type="NCBI Taxonomy" id="595255"/>
    <lineage>
        <taxon>Eukaryota</taxon>
        <taxon>Fungi</taxon>
        <taxon>Dikarya</taxon>
        <taxon>Ascomycota</taxon>
        <taxon>Pezizomycotina</taxon>
        <taxon>Sordariomycetes</taxon>
        <taxon>Hypocreomycetidae</taxon>
        <taxon>Hypocreales</taxon>
        <taxon>Nectriaceae</taxon>
        <taxon>Cylindrodendrum</taxon>
    </lineage>
</organism>
<dbReference type="InterPro" id="IPR022694">
    <property type="entry name" value="3-OHacyl-CoA_DH"/>
</dbReference>
<evidence type="ECO:0000256" key="2">
    <source>
        <dbReference type="ARBA" id="ARBA00009463"/>
    </source>
</evidence>
<dbReference type="PANTHER" id="PTHR48075:SF1">
    <property type="entry name" value="LAMBDA-CRYSTALLIN HOMOLOG"/>
    <property type="match status" value="1"/>
</dbReference>
<keyword evidence="15" id="KW-1185">Reference proteome</keyword>
<dbReference type="EMBL" id="JAANBB010000264">
    <property type="protein sequence ID" value="KAF7545236.1"/>
    <property type="molecule type" value="Genomic_DNA"/>
</dbReference>
<comment type="caution">
    <text evidence="14">The sequence shown here is derived from an EMBL/GenBank/DDBJ whole genome shotgun (WGS) entry which is preliminary data.</text>
</comment>
<evidence type="ECO:0000256" key="8">
    <source>
        <dbReference type="ARBA" id="ARBA00038962"/>
    </source>
</evidence>
<evidence type="ECO:0000259" key="12">
    <source>
        <dbReference type="Pfam" id="PF00725"/>
    </source>
</evidence>
<evidence type="ECO:0000256" key="3">
    <source>
        <dbReference type="ARBA" id="ARBA00011738"/>
    </source>
</evidence>
<dbReference type="InterPro" id="IPR006108">
    <property type="entry name" value="3HC_DH_C"/>
</dbReference>
<keyword evidence="7" id="KW-0520">NAD</keyword>
<evidence type="ECO:0000256" key="10">
    <source>
        <dbReference type="PIRSR" id="PIRSR000105-1"/>
    </source>
</evidence>
<gene>
    <name evidence="14" type="ORF">G7Z17_g9338</name>
</gene>
<dbReference type="SUPFAM" id="SSF51735">
    <property type="entry name" value="NAD(P)-binding Rossmann-fold domains"/>
    <property type="match status" value="1"/>
</dbReference>
<dbReference type="SUPFAM" id="SSF48179">
    <property type="entry name" value="6-phosphogluconate dehydrogenase C-terminal domain-like"/>
    <property type="match status" value="1"/>
</dbReference>
<evidence type="ECO:0000313" key="15">
    <source>
        <dbReference type="Proteomes" id="UP000722485"/>
    </source>
</evidence>
<dbReference type="InterPro" id="IPR036291">
    <property type="entry name" value="NAD(P)-bd_dom_sf"/>
</dbReference>
<evidence type="ECO:0000256" key="6">
    <source>
        <dbReference type="ARBA" id="ARBA00023002"/>
    </source>
</evidence>
<feature type="compositionally biased region" description="Basic and acidic residues" evidence="11">
    <location>
        <begin position="280"/>
        <end position="310"/>
    </location>
</feature>
<dbReference type="Gene3D" id="1.10.1040.10">
    <property type="entry name" value="N-(1-d-carboxylethyl)-l-norvaline Dehydrogenase, domain 2"/>
    <property type="match status" value="1"/>
</dbReference>
<evidence type="ECO:0000256" key="9">
    <source>
        <dbReference type="ARBA" id="ARBA00042709"/>
    </source>
</evidence>
<dbReference type="InterPro" id="IPR013328">
    <property type="entry name" value="6PGD_dom2"/>
</dbReference>
<evidence type="ECO:0000256" key="5">
    <source>
        <dbReference type="ARBA" id="ARBA00022553"/>
    </source>
</evidence>
<feature type="domain" description="3-hydroxyacyl-CoA dehydrogenase NAD binding" evidence="13">
    <location>
        <begin position="9"/>
        <end position="190"/>
    </location>
</feature>
<accession>A0A9P5H850</accession>
<dbReference type="Proteomes" id="UP000722485">
    <property type="component" value="Unassembled WGS sequence"/>
</dbReference>
<evidence type="ECO:0000256" key="1">
    <source>
        <dbReference type="ARBA" id="ARBA00004496"/>
    </source>
</evidence>
<reference evidence="14" key="1">
    <citation type="submission" date="2020-03" db="EMBL/GenBank/DDBJ databases">
        <title>Draft Genome Sequence of Cylindrodendrum hubeiense.</title>
        <authorList>
            <person name="Buettner E."/>
            <person name="Kellner H."/>
        </authorList>
    </citation>
    <scope>NUCLEOTIDE SEQUENCE</scope>
    <source>
        <strain evidence="14">IHI 201604</strain>
    </source>
</reference>
<dbReference type="GO" id="GO:0006631">
    <property type="term" value="P:fatty acid metabolic process"/>
    <property type="evidence" value="ECO:0007669"/>
    <property type="project" value="InterPro"/>
</dbReference>
<dbReference type="InterPro" id="IPR008927">
    <property type="entry name" value="6-PGluconate_DH-like_C_sf"/>
</dbReference>
<dbReference type="Gene3D" id="3.40.50.720">
    <property type="entry name" value="NAD(P)-binding Rossmann-like Domain"/>
    <property type="match status" value="1"/>
</dbReference>
<dbReference type="AlphaFoldDB" id="A0A9P5H850"/>
<protein>
    <recommendedName>
        <fullName evidence="9">L-gulonate 3-dehydrogenase</fullName>
        <ecNumber evidence="8">1.1.1.45</ecNumber>
    </recommendedName>
    <alternativeName>
        <fullName evidence="9">L-gulonate 3-dehydrogenase</fullName>
    </alternativeName>
</protein>
<dbReference type="PIRSF" id="PIRSF000105">
    <property type="entry name" value="HCDH"/>
    <property type="match status" value="1"/>
</dbReference>
<dbReference type="GO" id="GO:0050104">
    <property type="term" value="F:L-gulonate 3-dehydrogenase activity"/>
    <property type="evidence" value="ECO:0007669"/>
    <property type="project" value="UniProtKB-EC"/>
</dbReference>
<evidence type="ECO:0000259" key="13">
    <source>
        <dbReference type="Pfam" id="PF02737"/>
    </source>
</evidence>
<comment type="subunit">
    <text evidence="3">Homodimer.</text>
</comment>
<feature type="site" description="Important for catalytic activity" evidence="10">
    <location>
        <position position="147"/>
    </location>
</feature>
<dbReference type="GO" id="GO:0005737">
    <property type="term" value="C:cytoplasm"/>
    <property type="evidence" value="ECO:0007669"/>
    <property type="project" value="UniProtKB-SubCell"/>
</dbReference>
<evidence type="ECO:0000256" key="4">
    <source>
        <dbReference type="ARBA" id="ARBA00022490"/>
    </source>
</evidence>
<dbReference type="EC" id="1.1.1.45" evidence="8"/>
<dbReference type="OrthoDB" id="2021159at2759"/>
<keyword evidence="5" id="KW-0597">Phosphoprotein</keyword>
<keyword evidence="6" id="KW-0560">Oxidoreductase</keyword>
<evidence type="ECO:0000256" key="11">
    <source>
        <dbReference type="SAM" id="MobiDB-lite"/>
    </source>
</evidence>
<evidence type="ECO:0000313" key="14">
    <source>
        <dbReference type="EMBL" id="KAF7545236.1"/>
    </source>
</evidence>
<evidence type="ECO:0000256" key="7">
    <source>
        <dbReference type="ARBA" id="ARBA00023027"/>
    </source>
</evidence>
<comment type="similarity">
    <text evidence="2">Belongs to the 3-hydroxyacyl-CoA dehydrogenase family.</text>
</comment>
<dbReference type="PANTHER" id="PTHR48075">
    <property type="entry name" value="3-HYDROXYACYL-COA DEHYDROGENASE FAMILY PROTEIN"/>
    <property type="match status" value="1"/>
</dbReference>
<comment type="subcellular location">
    <subcellularLocation>
        <location evidence="1">Cytoplasm</location>
    </subcellularLocation>
</comment>
<dbReference type="GO" id="GO:0070403">
    <property type="term" value="F:NAD+ binding"/>
    <property type="evidence" value="ECO:0007669"/>
    <property type="project" value="InterPro"/>
</dbReference>
<feature type="region of interest" description="Disordered" evidence="11">
    <location>
        <begin position="280"/>
        <end position="325"/>
    </location>
</feature>
<proteinExistence type="inferred from homology"/>
<feature type="domain" description="3-hydroxyacyl-CoA dehydrogenase C-terminal" evidence="12">
    <location>
        <begin position="196"/>
        <end position="249"/>
    </location>
</feature>
<dbReference type="PROSITE" id="PS00067">
    <property type="entry name" value="3HCDH"/>
    <property type="match status" value="1"/>
</dbReference>
<dbReference type="InterPro" id="IPR006180">
    <property type="entry name" value="3-OHacyl-CoA_DH_CS"/>
</dbReference>